<dbReference type="PRINTS" id="PR00075">
    <property type="entry name" value="FACDDSATRASE"/>
</dbReference>
<evidence type="ECO:0000313" key="17">
    <source>
        <dbReference type="Proteomes" id="UP001396334"/>
    </source>
</evidence>
<evidence type="ECO:0000256" key="13">
    <source>
        <dbReference type="RuleBase" id="RU000581"/>
    </source>
</evidence>
<dbReference type="Proteomes" id="UP001396334">
    <property type="component" value="Unassembled WGS sequence"/>
</dbReference>
<keyword evidence="6" id="KW-0276">Fatty acid metabolism</keyword>
<accession>A0ABR2PJW3</accession>
<organism evidence="16 17">
    <name type="scientific">Hibiscus sabdariffa</name>
    <name type="common">roselle</name>
    <dbReference type="NCBI Taxonomy" id="183260"/>
    <lineage>
        <taxon>Eukaryota</taxon>
        <taxon>Viridiplantae</taxon>
        <taxon>Streptophyta</taxon>
        <taxon>Embryophyta</taxon>
        <taxon>Tracheophyta</taxon>
        <taxon>Spermatophyta</taxon>
        <taxon>Magnoliopsida</taxon>
        <taxon>eudicotyledons</taxon>
        <taxon>Gunneridae</taxon>
        <taxon>Pentapetalae</taxon>
        <taxon>rosids</taxon>
        <taxon>malvids</taxon>
        <taxon>Malvales</taxon>
        <taxon>Malvaceae</taxon>
        <taxon>Malvoideae</taxon>
        <taxon>Hibiscus</taxon>
    </lineage>
</organism>
<comment type="caution">
    <text evidence="16">The sequence shown here is derived from an EMBL/GenBank/DDBJ whole genome shotgun (WGS) entry which is preliminary data.</text>
</comment>
<evidence type="ECO:0000256" key="5">
    <source>
        <dbReference type="ARBA" id="ARBA00022692"/>
    </source>
</evidence>
<gene>
    <name evidence="16" type="ORF">V6N11_029991</name>
</gene>
<evidence type="ECO:0000256" key="12">
    <source>
        <dbReference type="ARBA" id="ARBA00023160"/>
    </source>
</evidence>
<keyword evidence="17" id="KW-1185">Reference proteome</keyword>
<dbReference type="Pfam" id="PF00487">
    <property type="entry name" value="FA_desaturase"/>
    <property type="match status" value="1"/>
</dbReference>
<feature type="transmembrane region" description="Helical" evidence="14">
    <location>
        <begin position="238"/>
        <end position="260"/>
    </location>
</feature>
<dbReference type="CDD" id="cd03505">
    <property type="entry name" value="Delta9-FADS-like"/>
    <property type="match status" value="1"/>
</dbReference>
<evidence type="ECO:0000256" key="10">
    <source>
        <dbReference type="ARBA" id="ARBA00023098"/>
    </source>
</evidence>
<evidence type="ECO:0000256" key="14">
    <source>
        <dbReference type="SAM" id="Phobius"/>
    </source>
</evidence>
<evidence type="ECO:0000256" key="1">
    <source>
        <dbReference type="ARBA" id="ARBA00004141"/>
    </source>
</evidence>
<evidence type="ECO:0000256" key="4">
    <source>
        <dbReference type="ARBA" id="ARBA00022516"/>
    </source>
</evidence>
<evidence type="ECO:0000259" key="15">
    <source>
        <dbReference type="Pfam" id="PF00487"/>
    </source>
</evidence>
<keyword evidence="12 13" id="KW-0275">Fatty acid biosynthesis</keyword>
<evidence type="ECO:0000256" key="11">
    <source>
        <dbReference type="ARBA" id="ARBA00023136"/>
    </source>
</evidence>
<reference evidence="16 17" key="1">
    <citation type="journal article" date="2024" name="G3 (Bethesda)">
        <title>Genome assembly of Hibiscus sabdariffa L. provides insights into metabolisms of medicinal natural products.</title>
        <authorList>
            <person name="Kim T."/>
        </authorList>
    </citation>
    <scope>NUCLEOTIDE SEQUENCE [LARGE SCALE GENOMIC DNA]</scope>
    <source>
        <strain evidence="16">TK-2024</strain>
        <tissue evidence="16">Old leaves</tissue>
    </source>
</reference>
<comment type="pathway">
    <text evidence="2">Lipid metabolism.</text>
</comment>
<comment type="cofactor">
    <cofactor evidence="13">
        <name>Fe(2+)</name>
        <dbReference type="ChEBI" id="CHEBI:29033"/>
    </cofactor>
</comment>
<keyword evidence="5 13" id="KW-0812">Transmembrane</keyword>
<keyword evidence="7 14" id="KW-1133">Transmembrane helix</keyword>
<comment type="similarity">
    <text evidence="3 13">Belongs to the fatty acid desaturase type 1 family.</text>
</comment>
<evidence type="ECO:0000313" key="16">
    <source>
        <dbReference type="EMBL" id="KAK8988608.1"/>
    </source>
</evidence>
<comment type="domain">
    <text evidence="13">The histidine box domains are involved in binding the catalytic metal ions.</text>
</comment>
<keyword evidence="9" id="KW-0408">Iron</keyword>
<evidence type="ECO:0000256" key="6">
    <source>
        <dbReference type="ARBA" id="ARBA00022832"/>
    </source>
</evidence>
<keyword evidence="8 13" id="KW-0560">Oxidoreductase</keyword>
<evidence type="ECO:0000256" key="9">
    <source>
        <dbReference type="ARBA" id="ARBA00023004"/>
    </source>
</evidence>
<dbReference type="PANTHER" id="PTHR11351">
    <property type="entry name" value="ACYL-COA DESATURASE"/>
    <property type="match status" value="1"/>
</dbReference>
<evidence type="ECO:0000256" key="3">
    <source>
        <dbReference type="ARBA" id="ARBA00009295"/>
    </source>
</evidence>
<protein>
    <recommendedName>
        <fullName evidence="15">Fatty acid desaturase domain-containing protein</fullName>
    </recommendedName>
</protein>
<keyword evidence="10" id="KW-0443">Lipid metabolism</keyword>
<dbReference type="PANTHER" id="PTHR11351:SF31">
    <property type="entry name" value="DESATURASE 1, ISOFORM A-RELATED"/>
    <property type="match status" value="1"/>
</dbReference>
<name>A0ABR2PJW3_9ROSI</name>
<dbReference type="InterPro" id="IPR015876">
    <property type="entry name" value="Acyl-CoA_DS"/>
</dbReference>
<evidence type="ECO:0000256" key="7">
    <source>
        <dbReference type="ARBA" id="ARBA00022989"/>
    </source>
</evidence>
<dbReference type="InterPro" id="IPR005804">
    <property type="entry name" value="FA_desaturase_dom"/>
</dbReference>
<feature type="transmembrane region" description="Helical" evidence="14">
    <location>
        <begin position="122"/>
        <end position="140"/>
    </location>
</feature>
<sequence>MALILSNLSFSRLQSVTTRTKTRPFPCKLLNSGFHQPQRKQSPLHSSFVTQSRWKVSAVTKEADQEGKTQDTIWFSDVVVRNRRDVFWRRNWNGDDITNAGVVLSMHLLALCAPFYFTWHAFWVAFGLSLVSGLGITLGYHRNLCHRSFKLPKWLEYSFAYCGVQALQWDPIGWVSTHRCHHQFCDTERDPHSPVHGFLFSHINWIFDSKTLSEKRGEASNVEDLEKQAYYRFLQATYYLHPIACAVMLYSLGGFPFLVWGMGVRVTVSYHATFLVNSASHIWGSQAWNTGDLSKNNLWVALLSLGEGWHNNHHAFEYSAQHGLEWWQFDLTWYIVRFLQIIGLATDVKLPSQAQKQRMSLNN</sequence>
<keyword evidence="11 14" id="KW-0472">Membrane</keyword>
<evidence type="ECO:0000256" key="8">
    <source>
        <dbReference type="ARBA" id="ARBA00023002"/>
    </source>
</evidence>
<keyword evidence="4 13" id="KW-0444">Lipid biosynthesis</keyword>
<evidence type="ECO:0000256" key="2">
    <source>
        <dbReference type="ARBA" id="ARBA00005189"/>
    </source>
</evidence>
<proteinExistence type="inferred from homology"/>
<feature type="domain" description="Fatty acid desaturase" evidence="15">
    <location>
        <begin position="118"/>
        <end position="337"/>
    </location>
</feature>
<dbReference type="EMBL" id="JBBPBN010000057">
    <property type="protein sequence ID" value="KAK8988608.1"/>
    <property type="molecule type" value="Genomic_DNA"/>
</dbReference>
<comment type="subcellular location">
    <subcellularLocation>
        <location evidence="1">Membrane</location>
        <topology evidence="1">Multi-pass membrane protein</topology>
    </subcellularLocation>
</comment>